<evidence type="ECO:0000256" key="3">
    <source>
        <dbReference type="ARBA" id="ARBA00022842"/>
    </source>
</evidence>
<dbReference type="UniPathway" id="UPA00079"/>
<keyword evidence="2" id="KW-0479">Metal-binding</keyword>
<dbReference type="InterPro" id="IPR029065">
    <property type="entry name" value="Enolase_C-like"/>
</dbReference>
<accession>A0A857DIW9</accession>
<dbReference type="SFLD" id="SFLDS00001">
    <property type="entry name" value="Enolase"/>
    <property type="match status" value="1"/>
</dbReference>
<dbReference type="EMBL" id="CP046996">
    <property type="protein sequence ID" value="QHA00897.1"/>
    <property type="molecule type" value="Genomic_DNA"/>
</dbReference>
<dbReference type="NCBIfam" id="TIGR01928">
    <property type="entry name" value="menC_lowGC_arch"/>
    <property type="match status" value="1"/>
</dbReference>
<dbReference type="RefSeq" id="WP_158208273.1">
    <property type="nucleotide sequence ID" value="NZ_CP046996.1"/>
</dbReference>
<dbReference type="GO" id="GO:0046872">
    <property type="term" value="F:metal ion binding"/>
    <property type="evidence" value="ECO:0007669"/>
    <property type="project" value="UniProtKB-KW"/>
</dbReference>
<dbReference type="Gene3D" id="3.20.20.120">
    <property type="entry name" value="Enolase-like C-terminal domain"/>
    <property type="match status" value="1"/>
</dbReference>
<keyword evidence="4 8" id="KW-0456">Lyase</keyword>
<dbReference type="Gene3D" id="3.30.390.10">
    <property type="entry name" value="Enolase-like, N-terminal domain"/>
    <property type="match status" value="1"/>
</dbReference>
<reference evidence="8 9" key="1">
    <citation type="submission" date="2019-12" db="EMBL/GenBank/DDBJ databases">
        <title>Sequence classification of anaerobic respiratory reductive dehalogenases: First we see many, then we see few.</title>
        <authorList>
            <person name="Molenda O."/>
            <person name="Puentes Jacome L.A."/>
            <person name="Cao X."/>
            <person name="Nesbo C.L."/>
            <person name="Tang S."/>
            <person name="Morson N."/>
            <person name="Patron J."/>
            <person name="Lomheim L."/>
            <person name="Wishart D.S."/>
            <person name="Edwards E.A."/>
        </authorList>
    </citation>
    <scope>NUCLEOTIDE SEQUENCE [LARGE SCALE GENOMIC DNA]</scope>
    <source>
        <strain evidence="8 9">12DCA</strain>
    </source>
</reference>
<evidence type="ECO:0000256" key="1">
    <source>
        <dbReference type="ARBA" id="ARBA00001968"/>
    </source>
</evidence>
<dbReference type="SFLD" id="SFLDG00180">
    <property type="entry name" value="muconate_cycloisomerase"/>
    <property type="match status" value="1"/>
</dbReference>
<gene>
    <name evidence="8" type="primary">menC</name>
    <name evidence="8" type="ORF">GQ588_09760</name>
</gene>
<feature type="domain" description="Mandelate racemase/muconate lactonizing enzyme C-terminal" evidence="7">
    <location>
        <begin position="142"/>
        <end position="234"/>
    </location>
</feature>
<evidence type="ECO:0000259" key="7">
    <source>
        <dbReference type="SMART" id="SM00922"/>
    </source>
</evidence>
<dbReference type="Pfam" id="PF13378">
    <property type="entry name" value="MR_MLE_C"/>
    <property type="match status" value="1"/>
</dbReference>
<dbReference type="EC" id="4.2.1.113" evidence="5 6"/>
<evidence type="ECO:0000256" key="5">
    <source>
        <dbReference type="ARBA" id="ARBA00029491"/>
    </source>
</evidence>
<proteinExistence type="predicted"/>
<dbReference type="InterPro" id="IPR013341">
    <property type="entry name" value="Mandelate_racemase_N_dom"/>
</dbReference>
<evidence type="ECO:0000313" key="8">
    <source>
        <dbReference type="EMBL" id="QHA00897.1"/>
    </source>
</evidence>
<comment type="cofactor">
    <cofactor evidence="1">
        <name>a divalent metal cation</name>
        <dbReference type="ChEBI" id="CHEBI:60240"/>
    </cofactor>
</comment>
<evidence type="ECO:0000313" key="9">
    <source>
        <dbReference type="Proteomes" id="UP000430508"/>
    </source>
</evidence>
<evidence type="ECO:0000256" key="2">
    <source>
        <dbReference type="ARBA" id="ARBA00022723"/>
    </source>
</evidence>
<dbReference type="InterPro" id="IPR029017">
    <property type="entry name" value="Enolase-like_N"/>
</dbReference>
<dbReference type="Pfam" id="PF02746">
    <property type="entry name" value="MR_MLE_N"/>
    <property type="match status" value="1"/>
</dbReference>
<dbReference type="PANTHER" id="PTHR48073:SF5">
    <property type="entry name" value="O-SUCCINYLBENZOATE SYNTHASE"/>
    <property type="match status" value="1"/>
</dbReference>
<dbReference type="AlphaFoldDB" id="A0A857DIW9"/>
<dbReference type="InterPro" id="IPR010197">
    <property type="entry name" value="OSBS/NAAAR"/>
</dbReference>
<dbReference type="SUPFAM" id="SSF51604">
    <property type="entry name" value="Enolase C-terminal domain-like"/>
    <property type="match status" value="1"/>
</dbReference>
<protein>
    <recommendedName>
        <fullName evidence="5 6">o-succinylbenzoate synthase</fullName>
        <ecNumber evidence="5 6">4.2.1.113</ecNumber>
    </recommendedName>
</protein>
<organism evidence="8 9">
    <name type="scientific">Dehalobacter restrictus</name>
    <dbReference type="NCBI Taxonomy" id="55583"/>
    <lineage>
        <taxon>Bacteria</taxon>
        <taxon>Bacillati</taxon>
        <taxon>Bacillota</taxon>
        <taxon>Clostridia</taxon>
        <taxon>Eubacteriales</taxon>
        <taxon>Desulfitobacteriaceae</taxon>
        <taxon>Dehalobacter</taxon>
    </lineage>
</organism>
<dbReference type="InterPro" id="IPR036849">
    <property type="entry name" value="Enolase-like_C_sf"/>
</dbReference>
<sequence>MIIKKAELFLLDMPLKFTFKTSQTTLNRRETIILKITDEFGNTGYGEVVAFSDPFYTSETLADAKRLLLETYLPRLLQEEIVHPFDIHAWLDRAYPMTGAGVENALLDVYARRQDIPVMAAVFLEETNTQIEAGMVLGDLDSAGLLKQIEQYLQEGYVRFKIKIKPQDGFAKLNMIRTAYPYLKLLADANRSFRSEHIPELMKIDGLGLLCLEEPLAEAELTDYQKLQAEMQTPVCLDESILNVADLEKAIELKACRALNIKTGRVGGLFYVRQMIELCRKHHIYYWIGSMVESGISKILHVHLASLKDTYIPGDLSPSQRYFPQDIIRPEVTVQNGRIEVPRGPGLGIAVDENVLADYTVEHHIFA</sequence>
<dbReference type="SFLD" id="SFLDF00009">
    <property type="entry name" value="o-succinylbenzoate_synthase"/>
    <property type="match status" value="1"/>
</dbReference>
<dbReference type="GO" id="GO:0043748">
    <property type="term" value="F:O-succinylbenzoate synthase activity"/>
    <property type="evidence" value="ECO:0007669"/>
    <property type="project" value="UniProtKB-EC"/>
</dbReference>
<evidence type="ECO:0000256" key="6">
    <source>
        <dbReference type="NCBIfam" id="TIGR01928"/>
    </source>
</evidence>
<dbReference type="SMART" id="SM00922">
    <property type="entry name" value="MR_MLE"/>
    <property type="match status" value="1"/>
</dbReference>
<dbReference type="GO" id="GO:0009234">
    <property type="term" value="P:menaquinone biosynthetic process"/>
    <property type="evidence" value="ECO:0007669"/>
    <property type="project" value="UniProtKB-UniRule"/>
</dbReference>
<dbReference type="SUPFAM" id="SSF54826">
    <property type="entry name" value="Enolase N-terminal domain-like"/>
    <property type="match status" value="1"/>
</dbReference>
<dbReference type="GO" id="GO:0016854">
    <property type="term" value="F:racemase and epimerase activity"/>
    <property type="evidence" value="ECO:0007669"/>
    <property type="project" value="UniProtKB-ARBA"/>
</dbReference>
<dbReference type="InterPro" id="IPR013342">
    <property type="entry name" value="Mandelate_racemase_C"/>
</dbReference>
<keyword evidence="3" id="KW-0460">Magnesium</keyword>
<name>A0A857DIW9_9FIRM</name>
<dbReference type="PANTHER" id="PTHR48073">
    <property type="entry name" value="O-SUCCINYLBENZOATE SYNTHASE-RELATED"/>
    <property type="match status" value="1"/>
</dbReference>
<evidence type="ECO:0000256" key="4">
    <source>
        <dbReference type="ARBA" id="ARBA00023239"/>
    </source>
</evidence>
<dbReference type="UniPathway" id="UPA01057">
    <property type="reaction ID" value="UER00165"/>
</dbReference>
<dbReference type="Proteomes" id="UP000430508">
    <property type="component" value="Chromosome"/>
</dbReference>